<dbReference type="EMBL" id="SWKR01000002">
    <property type="protein sequence ID" value="TKD52297.1"/>
    <property type="molecule type" value="Genomic_DNA"/>
</dbReference>
<dbReference type="Proteomes" id="UP000309138">
    <property type="component" value="Unassembled WGS sequence"/>
</dbReference>
<dbReference type="AlphaFoldDB" id="A0A4U1L5Q3"/>
<gene>
    <name evidence="1" type="ORF">FBR43_13305</name>
</gene>
<protein>
    <submittedName>
        <fullName evidence="1">Uncharacterized protein</fullName>
    </submittedName>
</protein>
<name>A0A4U1L5Q3_9SPHN</name>
<evidence type="ECO:0000313" key="2">
    <source>
        <dbReference type="Proteomes" id="UP000309138"/>
    </source>
</evidence>
<dbReference type="OrthoDB" id="9781691at2"/>
<sequence length="49" mass="5293">MPVIGLKRTSAPALAVERDDRWGSAYEGFGERPDIATAYACPQSRTLPA</sequence>
<proteinExistence type="predicted"/>
<reference evidence="1 2" key="1">
    <citation type="submission" date="2019-04" db="EMBL/GenBank/DDBJ databases">
        <authorList>
            <person name="Yang Y."/>
            <person name="Wei D."/>
        </authorList>
    </citation>
    <scope>NUCLEOTIDE SEQUENCE [LARGE SCALE GENOMIC DNA]</scope>
    <source>
        <strain evidence="1 2">L-1-4w-11</strain>
    </source>
</reference>
<keyword evidence="2" id="KW-1185">Reference proteome</keyword>
<comment type="caution">
    <text evidence="1">The sequence shown here is derived from an EMBL/GenBank/DDBJ whole genome shotgun (WGS) entry which is preliminary data.</text>
</comment>
<organism evidence="1 2">
    <name type="scientific">Sphingomonas baiyangensis</name>
    <dbReference type="NCBI Taxonomy" id="2572576"/>
    <lineage>
        <taxon>Bacteria</taxon>
        <taxon>Pseudomonadati</taxon>
        <taxon>Pseudomonadota</taxon>
        <taxon>Alphaproteobacteria</taxon>
        <taxon>Sphingomonadales</taxon>
        <taxon>Sphingomonadaceae</taxon>
        <taxon>Sphingomonas</taxon>
    </lineage>
</organism>
<evidence type="ECO:0000313" key="1">
    <source>
        <dbReference type="EMBL" id="TKD52297.1"/>
    </source>
</evidence>
<accession>A0A4U1L5Q3</accession>